<keyword evidence="1" id="KW-0489">Methyltransferase</keyword>
<dbReference type="Pfam" id="PF13489">
    <property type="entry name" value="Methyltransf_23"/>
    <property type="match status" value="1"/>
</dbReference>
<dbReference type="CDD" id="cd02440">
    <property type="entry name" value="AdoMet_MTases"/>
    <property type="match status" value="1"/>
</dbReference>
<dbReference type="SUPFAM" id="SSF53335">
    <property type="entry name" value="S-adenosyl-L-methionine-dependent methyltransferases"/>
    <property type="match status" value="1"/>
</dbReference>
<dbReference type="EMBL" id="JBHUIV010000034">
    <property type="protein sequence ID" value="MFD2203853.1"/>
    <property type="molecule type" value="Genomic_DNA"/>
</dbReference>
<keyword evidence="1" id="KW-0808">Transferase</keyword>
<reference evidence="2" key="1">
    <citation type="journal article" date="2019" name="Int. J. Syst. Evol. Microbiol.">
        <title>The Global Catalogue of Microorganisms (GCM) 10K type strain sequencing project: providing services to taxonomists for standard genome sequencing and annotation.</title>
        <authorList>
            <consortium name="The Broad Institute Genomics Platform"/>
            <consortium name="The Broad Institute Genome Sequencing Center for Infectious Disease"/>
            <person name="Wu L."/>
            <person name="Ma J."/>
        </authorList>
    </citation>
    <scope>NUCLEOTIDE SEQUENCE [LARGE SCALE GENOMIC DNA]</scope>
    <source>
        <strain evidence="2">KCTC 19812</strain>
    </source>
</reference>
<dbReference type="GO" id="GO:0008168">
    <property type="term" value="F:methyltransferase activity"/>
    <property type="evidence" value="ECO:0007669"/>
    <property type="project" value="UniProtKB-KW"/>
</dbReference>
<comment type="caution">
    <text evidence="1">The sequence shown here is derived from an EMBL/GenBank/DDBJ whole genome shotgun (WGS) entry which is preliminary data.</text>
</comment>
<dbReference type="RefSeq" id="WP_380806914.1">
    <property type="nucleotide sequence ID" value="NZ_JBHUIV010000034.1"/>
</dbReference>
<dbReference type="Gene3D" id="3.40.50.150">
    <property type="entry name" value="Vaccinia Virus protein VP39"/>
    <property type="match status" value="1"/>
</dbReference>
<proteinExistence type="predicted"/>
<dbReference type="PANTHER" id="PTHR43861">
    <property type="entry name" value="TRANS-ACONITATE 2-METHYLTRANSFERASE-RELATED"/>
    <property type="match status" value="1"/>
</dbReference>
<sequence>MENKERLKKCPLCKSGHFLNFREAIDYSVSKEKFMLCRCTACQLIFTNPRPNLESISQYYQSENYISHQNKANNLTNILYKLVRNITLRHKLNWINEFAIEKGNLLDYGCGTGHFLKKAKQNGWKVIGVEPNPTARKITKSKKIKVHSEINKIKKEFKFKAITLFHVLEHIHELRKIGKKIVSLLEDKGYLFIAVPNINSKDSIIYGDKWAGLDVPRHLYHFTPETMEIFAQEMDLIIIDKKPMKFDSYYVSLLSEKYLDPNSSAIKQFIKGFFNGYSSNRYAKGHQFNYSSILFILKKK</sequence>
<protein>
    <submittedName>
        <fullName evidence="1">Class I SAM-dependent methyltransferase</fullName>
        <ecNumber evidence="1">2.1.1.-</ecNumber>
    </submittedName>
</protein>
<dbReference type="Proteomes" id="UP001597414">
    <property type="component" value="Unassembled WGS sequence"/>
</dbReference>
<dbReference type="InterPro" id="IPR029063">
    <property type="entry name" value="SAM-dependent_MTases_sf"/>
</dbReference>
<dbReference type="EC" id="2.1.1.-" evidence="1"/>
<evidence type="ECO:0000313" key="1">
    <source>
        <dbReference type="EMBL" id="MFD2203853.1"/>
    </source>
</evidence>
<name>A0ABW5BG86_9BACT</name>
<organism evidence="1 2">
    <name type="scientific">Shivajiella indica</name>
    <dbReference type="NCBI Taxonomy" id="872115"/>
    <lineage>
        <taxon>Bacteria</taxon>
        <taxon>Pseudomonadati</taxon>
        <taxon>Bacteroidota</taxon>
        <taxon>Cytophagia</taxon>
        <taxon>Cytophagales</taxon>
        <taxon>Cyclobacteriaceae</taxon>
        <taxon>Shivajiella</taxon>
    </lineage>
</organism>
<evidence type="ECO:0000313" key="2">
    <source>
        <dbReference type="Proteomes" id="UP001597414"/>
    </source>
</evidence>
<accession>A0ABW5BG86</accession>
<dbReference type="PANTHER" id="PTHR43861:SF6">
    <property type="entry name" value="METHYLTRANSFERASE TYPE 11"/>
    <property type="match status" value="1"/>
</dbReference>
<dbReference type="GO" id="GO:0032259">
    <property type="term" value="P:methylation"/>
    <property type="evidence" value="ECO:0007669"/>
    <property type="project" value="UniProtKB-KW"/>
</dbReference>
<gene>
    <name evidence="1" type="ORF">ACFSKV_19910</name>
</gene>
<keyword evidence="2" id="KW-1185">Reference proteome</keyword>